<comment type="caution">
    <text evidence="2">The sequence shown here is derived from an EMBL/GenBank/DDBJ whole genome shotgun (WGS) entry which is preliminary data.</text>
</comment>
<accession>A0ABR2EF80</accession>
<dbReference type="EMBL" id="JBBPBM010000015">
    <property type="protein sequence ID" value="KAK8558703.1"/>
    <property type="molecule type" value="Genomic_DNA"/>
</dbReference>
<proteinExistence type="predicted"/>
<organism evidence="2 3">
    <name type="scientific">Hibiscus sabdariffa</name>
    <name type="common">roselle</name>
    <dbReference type="NCBI Taxonomy" id="183260"/>
    <lineage>
        <taxon>Eukaryota</taxon>
        <taxon>Viridiplantae</taxon>
        <taxon>Streptophyta</taxon>
        <taxon>Embryophyta</taxon>
        <taxon>Tracheophyta</taxon>
        <taxon>Spermatophyta</taxon>
        <taxon>Magnoliopsida</taxon>
        <taxon>eudicotyledons</taxon>
        <taxon>Gunneridae</taxon>
        <taxon>Pentapetalae</taxon>
        <taxon>rosids</taxon>
        <taxon>malvids</taxon>
        <taxon>Malvales</taxon>
        <taxon>Malvaceae</taxon>
        <taxon>Malvoideae</taxon>
        <taxon>Hibiscus</taxon>
    </lineage>
</organism>
<dbReference type="Proteomes" id="UP001472677">
    <property type="component" value="Unassembled WGS sequence"/>
</dbReference>
<dbReference type="PANTHER" id="PTHR46250:SF18">
    <property type="entry name" value="MYB_SANT-LIKE DOMAIN-CONTAINING PROTEIN"/>
    <property type="match status" value="1"/>
</dbReference>
<gene>
    <name evidence="2" type="ORF">V6N12_042003</name>
</gene>
<protein>
    <submittedName>
        <fullName evidence="2">Uncharacterized protein</fullName>
    </submittedName>
</protein>
<name>A0ABR2EF80_9ROSI</name>
<keyword evidence="3" id="KW-1185">Reference proteome</keyword>
<feature type="region of interest" description="Disordered" evidence="1">
    <location>
        <begin position="94"/>
        <end position="114"/>
    </location>
</feature>
<reference evidence="2 3" key="1">
    <citation type="journal article" date="2024" name="G3 (Bethesda)">
        <title>Genome assembly of Hibiscus sabdariffa L. provides insights into metabolisms of medicinal natural products.</title>
        <authorList>
            <person name="Kim T."/>
        </authorList>
    </citation>
    <scope>NUCLEOTIDE SEQUENCE [LARGE SCALE GENOMIC DNA]</scope>
    <source>
        <strain evidence="2">TK-2024</strain>
        <tissue evidence="2">Old leaves</tissue>
    </source>
</reference>
<sequence>MLATKLPIAQIKSHPTFVGLRNKSFPFFDDLVQIFGKERAKGAAVDAVENLATKDNTFLDALNTEDEGVKDSESIEEIRASNCQASVATAATIKSDVSSKKRSRSDDGSFDLFE</sequence>
<dbReference type="PANTHER" id="PTHR46250">
    <property type="entry name" value="MYB/SANT-LIKE DNA-BINDING DOMAIN PROTEIN-RELATED"/>
    <property type="match status" value="1"/>
</dbReference>
<evidence type="ECO:0000313" key="3">
    <source>
        <dbReference type="Proteomes" id="UP001472677"/>
    </source>
</evidence>
<evidence type="ECO:0000256" key="1">
    <source>
        <dbReference type="SAM" id="MobiDB-lite"/>
    </source>
</evidence>
<evidence type="ECO:0000313" key="2">
    <source>
        <dbReference type="EMBL" id="KAK8558703.1"/>
    </source>
</evidence>